<comment type="caution">
    <text evidence="2">The sequence shown here is derived from an EMBL/GenBank/DDBJ whole genome shotgun (WGS) entry which is preliminary data.</text>
</comment>
<dbReference type="GO" id="GO:0005506">
    <property type="term" value="F:iron ion binding"/>
    <property type="evidence" value="ECO:0007669"/>
    <property type="project" value="InterPro"/>
</dbReference>
<dbReference type="AlphaFoldDB" id="A0A5N5DP13"/>
<keyword evidence="3" id="KW-1185">Reference proteome</keyword>
<dbReference type="SUPFAM" id="SSF48264">
    <property type="entry name" value="Cytochrome P450"/>
    <property type="match status" value="1"/>
</dbReference>
<accession>A0A5N5DP13</accession>
<evidence type="ECO:0000313" key="2">
    <source>
        <dbReference type="EMBL" id="KAB2579543.1"/>
    </source>
</evidence>
<evidence type="ECO:0000313" key="3">
    <source>
        <dbReference type="Proteomes" id="UP000325902"/>
    </source>
</evidence>
<keyword evidence="1" id="KW-0479">Metal-binding</keyword>
<dbReference type="Pfam" id="PF00067">
    <property type="entry name" value="p450"/>
    <property type="match status" value="1"/>
</dbReference>
<organism evidence="2 3">
    <name type="scientific">Lasiodiplodia theobromae</name>
    <dbReference type="NCBI Taxonomy" id="45133"/>
    <lineage>
        <taxon>Eukaryota</taxon>
        <taxon>Fungi</taxon>
        <taxon>Dikarya</taxon>
        <taxon>Ascomycota</taxon>
        <taxon>Pezizomycotina</taxon>
        <taxon>Dothideomycetes</taxon>
        <taxon>Dothideomycetes incertae sedis</taxon>
        <taxon>Botryosphaeriales</taxon>
        <taxon>Botryosphaeriaceae</taxon>
        <taxon>Lasiodiplodia</taxon>
    </lineage>
</organism>
<dbReference type="EMBL" id="VCHE01000007">
    <property type="protein sequence ID" value="KAB2579543.1"/>
    <property type="molecule type" value="Genomic_DNA"/>
</dbReference>
<dbReference type="PANTHER" id="PTHR24305">
    <property type="entry name" value="CYTOCHROME P450"/>
    <property type="match status" value="1"/>
</dbReference>
<name>A0A5N5DP13_9PEZI</name>
<keyword evidence="2" id="KW-0503">Monooxygenase</keyword>
<feature type="binding site" description="axial binding residue" evidence="1">
    <location>
        <position position="443"/>
    </location>
    <ligand>
        <name>heme</name>
        <dbReference type="ChEBI" id="CHEBI:30413"/>
    </ligand>
    <ligandPart>
        <name>Fe</name>
        <dbReference type="ChEBI" id="CHEBI:18248"/>
    </ligandPart>
</feature>
<dbReference type="InterPro" id="IPR036396">
    <property type="entry name" value="Cyt_P450_sf"/>
</dbReference>
<keyword evidence="1" id="KW-0408">Iron</keyword>
<sequence length="528" mass="59517">MVSVIVIVVIAVIAYYAVRDLRRYWALRQFQGPPLCGFTRYWMFKSATSGRLQHYYKDWSVKYGPTCRIGPNFLLTKDLAVIKQINAVRGDYSRSDWFVAARMHPTQDNITSYMDDKIHTKVRQTLAPGYSGKDNPHLEQDIDTAVLKMVDLIQSKYLSSPSNYVQFDLARMATFFTLDTLAAVAYGRSFGFLDKDEDPFGYLEQTKVFWPLFQFMATFPELHNIIRIPFIRKLWPTADDVQGLGAIMHFAQELVAERFGPNPVVRKDMLGSFMAHGMLAKAQLEAETLIQISAGSDSTATAIRMALLHICTNPRVLASLRRELDAAVRSGAASRPVIRDQEARRLPYLQACIKETLRVVPPAAGLLPKRVPGPAGDTIAGVWVPPGTDVGWNIQGLMRDEALFGPDADLFRPERWLLEPDDAKLARMLDAQSIIFGSGKYGCLGRHVASFELDKAIAELVLRFEWELADVKDPLKSLCMGFHLQEQLFFRVTERKVVGGGDVNGEEAWEKVGAERRDFGLETKWEDV</sequence>
<dbReference type="GO" id="GO:0016705">
    <property type="term" value="F:oxidoreductase activity, acting on paired donors, with incorporation or reduction of molecular oxygen"/>
    <property type="evidence" value="ECO:0007669"/>
    <property type="project" value="InterPro"/>
</dbReference>
<dbReference type="InterPro" id="IPR001128">
    <property type="entry name" value="Cyt_P450"/>
</dbReference>
<dbReference type="Gene3D" id="1.10.630.10">
    <property type="entry name" value="Cytochrome P450"/>
    <property type="match status" value="1"/>
</dbReference>
<dbReference type="InterPro" id="IPR002401">
    <property type="entry name" value="Cyt_P450_E_grp-I"/>
</dbReference>
<dbReference type="PRINTS" id="PR00385">
    <property type="entry name" value="P450"/>
</dbReference>
<evidence type="ECO:0000256" key="1">
    <source>
        <dbReference type="PIRSR" id="PIRSR602401-1"/>
    </source>
</evidence>
<keyword evidence="1" id="KW-0349">Heme</keyword>
<dbReference type="InterPro" id="IPR050121">
    <property type="entry name" value="Cytochrome_P450_monoxygenase"/>
</dbReference>
<dbReference type="GO" id="GO:0004497">
    <property type="term" value="F:monooxygenase activity"/>
    <property type="evidence" value="ECO:0007669"/>
    <property type="project" value="UniProtKB-KW"/>
</dbReference>
<dbReference type="CDD" id="cd11060">
    <property type="entry name" value="CYP57A1-like"/>
    <property type="match status" value="1"/>
</dbReference>
<dbReference type="Proteomes" id="UP000325902">
    <property type="component" value="Unassembled WGS sequence"/>
</dbReference>
<dbReference type="PANTHER" id="PTHR24305:SF168">
    <property type="entry name" value="P450, PUTATIVE (EUROFUNG)-RELATED"/>
    <property type="match status" value="1"/>
</dbReference>
<comment type="cofactor">
    <cofactor evidence="1">
        <name>heme</name>
        <dbReference type="ChEBI" id="CHEBI:30413"/>
    </cofactor>
</comment>
<dbReference type="OrthoDB" id="3934656at2759"/>
<reference evidence="2 3" key="1">
    <citation type="journal article" date="2019" name="Sci. Rep.">
        <title>A multi-omics analysis of the grapevine pathogen Lasiodiplodia theobromae reveals that temperature affects the expression of virulence- and pathogenicity-related genes.</title>
        <authorList>
            <person name="Felix C."/>
            <person name="Meneses R."/>
            <person name="Goncalves M.F.M."/>
            <person name="Tilleman L."/>
            <person name="Duarte A.S."/>
            <person name="Jorrin-Novo J.V."/>
            <person name="Van de Peer Y."/>
            <person name="Deforce D."/>
            <person name="Van Nieuwerburgh F."/>
            <person name="Esteves A.C."/>
            <person name="Alves A."/>
        </authorList>
    </citation>
    <scope>NUCLEOTIDE SEQUENCE [LARGE SCALE GENOMIC DNA]</scope>
    <source>
        <strain evidence="2 3">LA-SOL3</strain>
    </source>
</reference>
<gene>
    <name evidence="2" type="primary">mpaDE_1</name>
    <name evidence="2" type="ORF">DBV05_g1939</name>
</gene>
<protein>
    <submittedName>
        <fullName evidence="2">Cytochrome P450 monooxygenase mpaDE</fullName>
    </submittedName>
</protein>
<proteinExistence type="predicted"/>
<keyword evidence="2" id="KW-0560">Oxidoreductase</keyword>
<dbReference type="PRINTS" id="PR00463">
    <property type="entry name" value="EP450I"/>
</dbReference>
<dbReference type="GO" id="GO:0020037">
    <property type="term" value="F:heme binding"/>
    <property type="evidence" value="ECO:0007669"/>
    <property type="project" value="InterPro"/>
</dbReference>